<sequence>DRLSSKLSIVEIMDMRNFEGLDCMLAIDMDVNADAVQTNSLKYSTQLWRPLANTHFIICCTLSFAVSN</sequence>
<organism evidence="1">
    <name type="scientific">Arion vulgaris</name>
    <dbReference type="NCBI Taxonomy" id="1028688"/>
    <lineage>
        <taxon>Eukaryota</taxon>
        <taxon>Metazoa</taxon>
        <taxon>Spiralia</taxon>
        <taxon>Lophotrochozoa</taxon>
        <taxon>Mollusca</taxon>
        <taxon>Gastropoda</taxon>
        <taxon>Heterobranchia</taxon>
        <taxon>Euthyneura</taxon>
        <taxon>Panpulmonata</taxon>
        <taxon>Eupulmonata</taxon>
        <taxon>Stylommatophora</taxon>
        <taxon>Helicina</taxon>
        <taxon>Arionoidea</taxon>
        <taxon>Arionidae</taxon>
        <taxon>Arion</taxon>
    </lineage>
</organism>
<proteinExistence type="predicted"/>
<dbReference type="AlphaFoldDB" id="A0A0B7C0P4"/>
<accession>A0A0B7C0P4</accession>
<dbReference type="EMBL" id="HACG01051896">
    <property type="protein sequence ID" value="CEK98767.1"/>
    <property type="molecule type" value="Transcribed_RNA"/>
</dbReference>
<reference evidence="1" key="1">
    <citation type="submission" date="2014-12" db="EMBL/GenBank/DDBJ databases">
        <title>Insight into the proteome of Arion vulgaris.</title>
        <authorList>
            <person name="Aradska J."/>
            <person name="Bulat T."/>
            <person name="Smidak R."/>
            <person name="Sarate P."/>
            <person name="Gangsoo J."/>
            <person name="Sialana F."/>
            <person name="Bilban M."/>
            <person name="Lubec G."/>
        </authorList>
    </citation>
    <scope>NUCLEOTIDE SEQUENCE</scope>
    <source>
        <tissue evidence="1">Skin</tissue>
    </source>
</reference>
<protein>
    <submittedName>
        <fullName evidence="1">Uncharacterized protein</fullName>
    </submittedName>
</protein>
<evidence type="ECO:0000313" key="1">
    <source>
        <dbReference type="EMBL" id="CEK98767.1"/>
    </source>
</evidence>
<gene>
    <name evidence="1" type="primary">ORF219539</name>
</gene>
<feature type="non-terminal residue" evidence="1">
    <location>
        <position position="1"/>
    </location>
</feature>
<name>A0A0B7C0P4_9EUPU</name>